<gene>
    <name evidence="2" type="ORF">CLV91_0644</name>
</gene>
<dbReference type="OrthoDB" id="9806233at2"/>
<evidence type="ECO:0000313" key="3">
    <source>
        <dbReference type="Proteomes" id="UP000269412"/>
    </source>
</evidence>
<sequence length="298" mass="34763">MKLCKNVLPILLLLISCNQEKKEKQNLDEVYEWEELIDKELTQWDTYLSYQHQVGYDGSVPKDKNGEEIMPIGINNKGYSVFTTLQEGEDTIIKNTGEYYGCLITKKEYKNYHFQLKYKWGNQKWAYRKDLLKDSGILYHSIGPMAVEYWRSWMLSQEFQIMEGHTGDFWSQANSAIDIRAYKPESVLDPSANKNQDFLPIGMGSPYKNYCLRSGDFEKKHDEWNTIDLICFEGKSLHVVNGEVVMILKNSRYIDENGKAIPLTKGKIQLQSEAAEVFFKDIKIREIDSLTQQQKELF</sequence>
<proteinExistence type="predicted"/>
<dbReference type="RefSeq" id="WP_121063894.1">
    <property type="nucleotide sequence ID" value="NZ_RBIQ01000007.1"/>
</dbReference>
<dbReference type="Pfam" id="PF06439">
    <property type="entry name" value="3keto-disac_hyd"/>
    <property type="match status" value="1"/>
</dbReference>
<dbReference type="InterPro" id="IPR010496">
    <property type="entry name" value="AL/BT2_dom"/>
</dbReference>
<dbReference type="Gene3D" id="2.60.120.560">
    <property type="entry name" value="Exo-inulinase, domain 1"/>
    <property type="match status" value="1"/>
</dbReference>
<reference evidence="2 3" key="1">
    <citation type="submission" date="2018-10" db="EMBL/GenBank/DDBJ databases">
        <title>Genomic Encyclopedia of Archaeal and Bacterial Type Strains, Phase II (KMG-II): from individual species to whole genera.</title>
        <authorList>
            <person name="Goeker M."/>
        </authorList>
    </citation>
    <scope>NUCLEOTIDE SEQUENCE [LARGE SCALE GENOMIC DNA]</scope>
    <source>
        <strain evidence="2 3">DSM 25230</strain>
    </source>
</reference>
<dbReference type="GO" id="GO:0016787">
    <property type="term" value="F:hydrolase activity"/>
    <property type="evidence" value="ECO:0007669"/>
    <property type="project" value="InterPro"/>
</dbReference>
<keyword evidence="3" id="KW-1185">Reference proteome</keyword>
<dbReference type="AlphaFoldDB" id="A0A495EFA4"/>
<name>A0A495EFA4_9FLAO</name>
<organism evidence="2 3">
    <name type="scientific">Maribacter vaceletii</name>
    <dbReference type="NCBI Taxonomy" id="1206816"/>
    <lineage>
        <taxon>Bacteria</taxon>
        <taxon>Pseudomonadati</taxon>
        <taxon>Bacteroidota</taxon>
        <taxon>Flavobacteriia</taxon>
        <taxon>Flavobacteriales</taxon>
        <taxon>Flavobacteriaceae</taxon>
        <taxon>Maribacter</taxon>
    </lineage>
</organism>
<dbReference type="PROSITE" id="PS51257">
    <property type="entry name" value="PROKAR_LIPOPROTEIN"/>
    <property type="match status" value="1"/>
</dbReference>
<evidence type="ECO:0000313" key="2">
    <source>
        <dbReference type="EMBL" id="RKR14567.1"/>
    </source>
</evidence>
<accession>A0A495EFA4</accession>
<feature type="domain" description="3-keto-alpha-glucoside-1,2-lyase/3-keto-2-hydroxy-glucal hydratase" evidence="1">
    <location>
        <begin position="32"/>
        <end position="285"/>
    </location>
</feature>
<comment type="caution">
    <text evidence="2">The sequence shown here is derived from an EMBL/GenBank/DDBJ whole genome shotgun (WGS) entry which is preliminary data.</text>
</comment>
<dbReference type="EMBL" id="RBIQ01000007">
    <property type="protein sequence ID" value="RKR14567.1"/>
    <property type="molecule type" value="Genomic_DNA"/>
</dbReference>
<evidence type="ECO:0000259" key="1">
    <source>
        <dbReference type="Pfam" id="PF06439"/>
    </source>
</evidence>
<dbReference type="Proteomes" id="UP000269412">
    <property type="component" value="Unassembled WGS sequence"/>
</dbReference>
<protein>
    <submittedName>
        <fullName evidence="2">Uncharacterized protein DUF1080</fullName>
    </submittedName>
</protein>